<reference evidence="6" key="1">
    <citation type="submission" date="2023-10" db="EMBL/GenBank/DDBJ databases">
        <authorList>
            <person name="Guldener U."/>
        </authorList>
    </citation>
    <scope>NUCLEOTIDE SEQUENCE</scope>
    <source>
        <strain evidence="6">Mp4</strain>
    </source>
</reference>
<dbReference type="PANTHER" id="PTHR14742">
    <property type="entry name" value="RIBONUCLEASE P SUBUNIT P21"/>
    <property type="match status" value="1"/>
</dbReference>
<evidence type="ECO:0000256" key="5">
    <source>
        <dbReference type="SAM" id="MobiDB-lite"/>
    </source>
</evidence>
<evidence type="ECO:0000256" key="4">
    <source>
        <dbReference type="ARBA" id="ARBA00038402"/>
    </source>
</evidence>
<name>A0AAJ4XQZ2_9BASI</name>
<feature type="compositionally biased region" description="Polar residues" evidence="5">
    <location>
        <begin position="315"/>
        <end position="327"/>
    </location>
</feature>
<sequence length="428" mass="47249">MPCKQNLSQKAYPAQRGKQAKSAAAAKPGACWVAPKTIAHPEHHHTLNHLNQVAAYYSVLSSSSSSSSSSSWTCATTCSAIAALQTEIARSAKTLSRKAVIRLDTGVKRGTCPRCDTVWVEGLTAETRIRGSGPHDHVVKYRCHECGGMSRRPAPDLVPKFQSVGGQVGDESKVETQKAIESQEENQNTQRGKRKISQRKRRRTGSIKRQLLHTSKFQISQIPTQNCESEATRQEPTAAEVPTHVSLSSIITQPAVSKLSRSQKRKQRLQKLALRAESNTAPTMSVQGRRKIPKYRPEEIGIPPIWTFPEDHVTSTHPEQLDDSSPTAVPPLDEVESKPNRAAKGRNPRPSLPHFNDRVQGSHWDLPFSLLHTLLNRHENTTEDLDDRRVVAQAKQTLEYWENAARSRGDHLVVAAVGKNGTLGPSVS</sequence>
<keyword evidence="7" id="KW-1185">Reference proteome</keyword>
<dbReference type="Gene3D" id="6.20.50.20">
    <property type="match status" value="1"/>
</dbReference>
<organism evidence="6 7">
    <name type="scientific">Melanopsichium pennsylvanicum</name>
    <dbReference type="NCBI Taxonomy" id="63383"/>
    <lineage>
        <taxon>Eukaryota</taxon>
        <taxon>Fungi</taxon>
        <taxon>Dikarya</taxon>
        <taxon>Basidiomycota</taxon>
        <taxon>Ustilaginomycotina</taxon>
        <taxon>Ustilaginomycetes</taxon>
        <taxon>Ustilaginales</taxon>
        <taxon>Ustilaginaceae</taxon>
        <taxon>Melanopsichium</taxon>
    </lineage>
</organism>
<dbReference type="PANTHER" id="PTHR14742:SF0">
    <property type="entry name" value="RIBONUCLEASE P PROTEIN SUBUNIT P21"/>
    <property type="match status" value="1"/>
</dbReference>
<evidence type="ECO:0000256" key="3">
    <source>
        <dbReference type="ARBA" id="ARBA00022833"/>
    </source>
</evidence>
<comment type="caution">
    <text evidence="6">The sequence shown here is derived from an EMBL/GenBank/DDBJ whole genome shotgun (WGS) entry which is preliminary data.</text>
</comment>
<evidence type="ECO:0000256" key="1">
    <source>
        <dbReference type="ARBA" id="ARBA00022694"/>
    </source>
</evidence>
<dbReference type="GO" id="GO:0005655">
    <property type="term" value="C:nucleolar ribonuclease P complex"/>
    <property type="evidence" value="ECO:0007669"/>
    <property type="project" value="TreeGrafter"/>
</dbReference>
<dbReference type="Pfam" id="PF04032">
    <property type="entry name" value="Rpr2"/>
    <property type="match status" value="1"/>
</dbReference>
<evidence type="ECO:0000313" key="6">
    <source>
        <dbReference type="EMBL" id="SNX86782.1"/>
    </source>
</evidence>
<feature type="region of interest" description="Disordered" evidence="5">
    <location>
        <begin position="306"/>
        <end position="354"/>
    </location>
</feature>
<comment type="similarity">
    <text evidence="4">Belongs to the eukaryotic/archaeal RNase P protein component 4 family.</text>
</comment>
<dbReference type="EMBL" id="OAPG01000016">
    <property type="protein sequence ID" value="SNX86782.1"/>
    <property type="molecule type" value="Genomic_DNA"/>
</dbReference>
<feature type="region of interest" description="Disordered" evidence="5">
    <location>
        <begin position="226"/>
        <end position="246"/>
    </location>
</feature>
<protein>
    <recommendedName>
        <fullName evidence="8">Rpr2-domain-containing protein</fullName>
    </recommendedName>
</protein>
<gene>
    <name evidence="6" type="ORF">MEPE_05491</name>
</gene>
<proteinExistence type="inferred from homology"/>
<dbReference type="GO" id="GO:0008033">
    <property type="term" value="P:tRNA processing"/>
    <property type="evidence" value="ECO:0007669"/>
    <property type="project" value="UniProtKB-KW"/>
</dbReference>
<accession>A0AAJ4XQZ2</accession>
<evidence type="ECO:0008006" key="8">
    <source>
        <dbReference type="Google" id="ProtNLM"/>
    </source>
</evidence>
<dbReference type="InterPro" id="IPR007175">
    <property type="entry name" value="Rpr2/Snm1/Rpp21"/>
</dbReference>
<evidence type="ECO:0000313" key="7">
    <source>
        <dbReference type="Proteomes" id="UP001294444"/>
    </source>
</evidence>
<dbReference type="Proteomes" id="UP001294444">
    <property type="component" value="Unassembled WGS sequence"/>
</dbReference>
<keyword evidence="3" id="KW-0862">Zinc</keyword>
<keyword evidence="2" id="KW-0479">Metal-binding</keyword>
<evidence type="ECO:0000256" key="2">
    <source>
        <dbReference type="ARBA" id="ARBA00022723"/>
    </source>
</evidence>
<dbReference type="GO" id="GO:0046872">
    <property type="term" value="F:metal ion binding"/>
    <property type="evidence" value="ECO:0007669"/>
    <property type="project" value="UniProtKB-KW"/>
</dbReference>
<feature type="compositionally biased region" description="Basic residues" evidence="5">
    <location>
        <begin position="191"/>
        <end position="206"/>
    </location>
</feature>
<dbReference type="AlphaFoldDB" id="A0AAJ4XQZ2"/>
<keyword evidence="1" id="KW-0819">tRNA processing</keyword>
<feature type="region of interest" description="Disordered" evidence="5">
    <location>
        <begin position="152"/>
        <end position="208"/>
    </location>
</feature>